<sequence length="99" mass="11345">MKKNFQDWLHIAAHIPDTIEVDTFCPSCSCASVDYCYCGDRKTRVGYGLFWCMSCKKGIHISRLTIPETIPDGKIAYFDDPNGAEKMTRYVPEFERITP</sequence>
<dbReference type="RefSeq" id="WP_086349254.1">
    <property type="nucleotide sequence ID" value="NZ_CP147247.1"/>
</dbReference>
<dbReference type="EMBL" id="CP147247">
    <property type="protein sequence ID" value="WYJ92293.1"/>
    <property type="molecule type" value="Genomic_DNA"/>
</dbReference>
<keyword evidence="3" id="KW-1185">Reference proteome</keyword>
<reference evidence="1" key="1">
    <citation type="submission" date="2017-05" db="EMBL/GenBank/DDBJ databases">
        <title>The Genome Sequence of Enterococcus sp. 9E7_DIV0242.</title>
        <authorList>
            <consortium name="The Broad Institute Genomics Platform"/>
            <consortium name="The Broad Institute Genomic Center for Infectious Diseases"/>
            <person name="Earl A."/>
            <person name="Manson A."/>
            <person name="Schwartman J."/>
            <person name="Gilmore M."/>
            <person name="Abouelleil A."/>
            <person name="Cao P."/>
            <person name="Chapman S."/>
            <person name="Cusick C."/>
            <person name="Shea T."/>
            <person name="Young S."/>
            <person name="Neafsey D."/>
            <person name="Nusbaum C."/>
            <person name="Birren B."/>
        </authorList>
    </citation>
    <scope>NUCLEOTIDE SEQUENCE [LARGE SCALE GENOMIC DNA]</scope>
    <source>
        <strain evidence="1">9E7_DIV0242</strain>
    </source>
</reference>
<evidence type="ECO:0000313" key="3">
    <source>
        <dbReference type="Proteomes" id="UP000195141"/>
    </source>
</evidence>
<dbReference type="OrthoDB" id="2648199at2"/>
<organism evidence="1">
    <name type="scientific">Candidatus Enterococcus clewellii</name>
    <dbReference type="NCBI Taxonomy" id="1834193"/>
    <lineage>
        <taxon>Bacteria</taxon>
        <taxon>Bacillati</taxon>
        <taxon>Bacillota</taxon>
        <taxon>Bacilli</taxon>
        <taxon>Lactobacillales</taxon>
        <taxon>Enterococcaceae</taxon>
        <taxon>Enterococcus</taxon>
    </lineage>
</organism>
<name>A0A242K6P5_9ENTE</name>
<protein>
    <submittedName>
        <fullName evidence="1">Uncharacterized protein</fullName>
    </submittedName>
</protein>
<reference evidence="2" key="2">
    <citation type="submission" date="2017-05" db="EMBL/GenBank/DDBJ databases">
        <authorList>
            <consortium name="The Broad Institute Genomics Platform"/>
            <consortium name="The Broad Institute Genomic Center for Infectious Diseases"/>
            <person name="Earl A."/>
            <person name="Manson A."/>
            <person name="Schwartman J."/>
            <person name="Gilmore M."/>
            <person name="Abouelleil A."/>
            <person name="Cao P."/>
            <person name="Chapman S."/>
            <person name="Cusick C."/>
            <person name="Shea T."/>
            <person name="Young S."/>
            <person name="Neafsey D."/>
            <person name="Nusbaum C."/>
            <person name="Birren B."/>
        </authorList>
    </citation>
    <scope>NUCLEOTIDE SEQUENCE</scope>
    <source>
        <strain evidence="2">9E7_DIV0242</strain>
    </source>
</reference>
<dbReference type="AlphaFoldDB" id="A0A242K6P5"/>
<reference evidence="2" key="3">
    <citation type="submission" date="2024-03" db="EMBL/GenBank/DDBJ databases">
        <title>The Genome Sequence of Enterococcus sp. DIV0242b.</title>
        <authorList>
            <consortium name="The Broad Institute Genomics Platform"/>
            <consortium name="The Broad Institute Microbial Omics Core"/>
            <consortium name="The Broad Institute Genomic Center for Infectious Diseases"/>
            <person name="Earl A."/>
            <person name="Manson A."/>
            <person name="Gilmore M."/>
            <person name="Schwartman J."/>
            <person name="Shea T."/>
            <person name="Abouelleil A."/>
            <person name="Cao P."/>
            <person name="Chapman S."/>
            <person name="Cusick C."/>
            <person name="Young S."/>
            <person name="Neafsey D."/>
            <person name="Nusbaum C."/>
            <person name="Birren B."/>
        </authorList>
    </citation>
    <scope>NUCLEOTIDE SEQUENCE</scope>
    <source>
        <strain evidence="2">9E7_DIV0242</strain>
    </source>
</reference>
<evidence type="ECO:0000313" key="2">
    <source>
        <dbReference type="EMBL" id="WYJ92293.1"/>
    </source>
</evidence>
<gene>
    <name evidence="1" type="ORF">A5888_002194</name>
    <name evidence="2" type="ORF">A5888_004066</name>
</gene>
<accession>A0A242K6P5</accession>
<proteinExistence type="predicted"/>
<evidence type="ECO:0000313" key="1">
    <source>
        <dbReference type="EMBL" id="OTP15980.1"/>
    </source>
</evidence>
<dbReference type="Proteomes" id="UP000195141">
    <property type="component" value="Chromosome"/>
</dbReference>
<dbReference type="EMBL" id="NGMM01000003">
    <property type="protein sequence ID" value="OTP15980.1"/>
    <property type="molecule type" value="Genomic_DNA"/>
</dbReference>